<comment type="caution">
    <text evidence="1">The sequence shown here is derived from an EMBL/GenBank/DDBJ whole genome shotgun (WGS) entry which is preliminary data.</text>
</comment>
<dbReference type="Pfam" id="PF07751">
    <property type="entry name" value="Abi_2"/>
    <property type="match status" value="1"/>
</dbReference>
<reference evidence="1" key="1">
    <citation type="submission" date="2020-06" db="EMBL/GenBank/DDBJ databases">
        <title>A novel thermopfilic bacterium from Erzurum, Turkey.</title>
        <authorList>
            <person name="Adiguzel A."/>
            <person name="Ay H."/>
            <person name="Baltaci M.O."/>
        </authorList>
    </citation>
    <scope>NUCLEOTIDE SEQUENCE</scope>
    <source>
        <strain evidence="1">P2</strain>
    </source>
</reference>
<dbReference type="RefSeq" id="WP_173732490.1">
    <property type="nucleotide sequence ID" value="NZ_JABTTE010000036.1"/>
</dbReference>
<name>A0A8J8KDR8_9BACI</name>
<dbReference type="AlphaFoldDB" id="A0A8J8KDR8"/>
<protein>
    <submittedName>
        <fullName evidence="1">Abi family protein</fullName>
    </submittedName>
</protein>
<feature type="non-terminal residue" evidence="1">
    <location>
        <position position="138"/>
    </location>
</feature>
<sequence>MYQDIMTKLKDLKNELEINIQQNILSNLPADLQQKILNKEKLTIKEQVEYLKAKGITFNYTTEKEAIEYLANNSYYYKITAYKHNFPRNSEGLYINLDFGHLKDIAIIDMHLRYLLIKLSLDIEHALKTKLIQFITED</sequence>
<dbReference type="InterPro" id="IPR011664">
    <property type="entry name" value="Abi_system_AbiD/AbiF-like"/>
</dbReference>
<organism evidence="1 2">
    <name type="scientific">Calidifontibacillus erzurumensis</name>
    <dbReference type="NCBI Taxonomy" id="2741433"/>
    <lineage>
        <taxon>Bacteria</taxon>
        <taxon>Bacillati</taxon>
        <taxon>Bacillota</taxon>
        <taxon>Bacilli</taxon>
        <taxon>Bacillales</taxon>
        <taxon>Bacillaceae</taxon>
        <taxon>Calidifontibacillus/Schinkia group</taxon>
        <taxon>Calidifontibacillus</taxon>
    </lineage>
</organism>
<keyword evidence="2" id="KW-1185">Reference proteome</keyword>
<dbReference type="EMBL" id="JABTTE010000036">
    <property type="protein sequence ID" value="NSL53288.1"/>
    <property type="molecule type" value="Genomic_DNA"/>
</dbReference>
<evidence type="ECO:0000313" key="1">
    <source>
        <dbReference type="EMBL" id="NSL53288.1"/>
    </source>
</evidence>
<proteinExistence type="predicted"/>
<dbReference type="Proteomes" id="UP000625804">
    <property type="component" value="Unassembled WGS sequence"/>
</dbReference>
<evidence type="ECO:0000313" key="2">
    <source>
        <dbReference type="Proteomes" id="UP000625804"/>
    </source>
</evidence>
<gene>
    <name evidence="1" type="ORF">HR057_16225</name>
</gene>
<accession>A0A8J8KDR8</accession>